<evidence type="ECO:0000313" key="1">
    <source>
        <dbReference type="EMBL" id="GCF11202.1"/>
    </source>
</evidence>
<sequence length="75" mass="8454">MFNTAFIERLNGTIRERLAALTRKCRHAASRLAGLEHGMYLVGCTYNVCRPYQEFSKPRHVGSLCTPAMEPWPAG</sequence>
<accession>A0A5A5TIP6</accession>
<protein>
    <submittedName>
        <fullName evidence="1">Uncharacterized protein</fullName>
    </submittedName>
</protein>
<organism evidence="1 2">
    <name type="scientific">Dictyobacter arantiisoli</name>
    <dbReference type="NCBI Taxonomy" id="2014874"/>
    <lineage>
        <taxon>Bacteria</taxon>
        <taxon>Bacillati</taxon>
        <taxon>Chloroflexota</taxon>
        <taxon>Ktedonobacteria</taxon>
        <taxon>Ktedonobacterales</taxon>
        <taxon>Dictyobacteraceae</taxon>
        <taxon>Dictyobacter</taxon>
    </lineage>
</organism>
<keyword evidence="2" id="KW-1185">Reference proteome</keyword>
<dbReference type="Proteomes" id="UP000322530">
    <property type="component" value="Unassembled WGS sequence"/>
</dbReference>
<evidence type="ECO:0000313" key="2">
    <source>
        <dbReference type="Proteomes" id="UP000322530"/>
    </source>
</evidence>
<dbReference type="AlphaFoldDB" id="A0A5A5TIP6"/>
<dbReference type="OrthoDB" id="145210at2"/>
<name>A0A5A5TIP6_9CHLR</name>
<gene>
    <name evidence="1" type="ORF">KDI_47660</name>
</gene>
<dbReference type="RefSeq" id="WP_149404042.1">
    <property type="nucleotide sequence ID" value="NZ_BIXY01000098.1"/>
</dbReference>
<dbReference type="EMBL" id="BIXY01000098">
    <property type="protein sequence ID" value="GCF11202.1"/>
    <property type="molecule type" value="Genomic_DNA"/>
</dbReference>
<proteinExistence type="predicted"/>
<comment type="caution">
    <text evidence="1">The sequence shown here is derived from an EMBL/GenBank/DDBJ whole genome shotgun (WGS) entry which is preliminary data.</text>
</comment>
<reference evidence="1 2" key="1">
    <citation type="submission" date="2019-01" db="EMBL/GenBank/DDBJ databases">
        <title>Draft genome sequence of Dictyobacter sp. Uno17.</title>
        <authorList>
            <person name="Wang C.M."/>
            <person name="Zheng Y."/>
            <person name="Sakai Y."/>
            <person name="Abe K."/>
            <person name="Yokota A."/>
            <person name="Yabe S."/>
        </authorList>
    </citation>
    <scope>NUCLEOTIDE SEQUENCE [LARGE SCALE GENOMIC DNA]</scope>
    <source>
        <strain evidence="1 2">Uno17</strain>
    </source>
</reference>